<accession>A0A9W4E880</accession>
<evidence type="ECO:0008006" key="3">
    <source>
        <dbReference type="Google" id="ProtNLM"/>
    </source>
</evidence>
<evidence type="ECO:0000313" key="1">
    <source>
        <dbReference type="EMBL" id="CAG6395309.1"/>
    </source>
</evidence>
<dbReference type="Proteomes" id="UP001152519">
    <property type="component" value="Unassembled WGS sequence"/>
</dbReference>
<keyword evidence="2" id="KW-1185">Reference proteome</keyword>
<evidence type="ECO:0000313" key="2">
    <source>
        <dbReference type="Proteomes" id="UP001152519"/>
    </source>
</evidence>
<organism evidence="1 2">
    <name type="scientific">Actinacidiphila cocklensis</name>
    <dbReference type="NCBI Taxonomy" id="887465"/>
    <lineage>
        <taxon>Bacteria</taxon>
        <taxon>Bacillati</taxon>
        <taxon>Actinomycetota</taxon>
        <taxon>Actinomycetes</taxon>
        <taxon>Kitasatosporales</taxon>
        <taxon>Streptomycetaceae</taxon>
        <taxon>Actinacidiphila</taxon>
    </lineage>
</organism>
<proteinExistence type="predicted"/>
<reference evidence="1" key="1">
    <citation type="submission" date="2021-05" db="EMBL/GenBank/DDBJ databases">
        <authorList>
            <person name="Arsene-Ploetze F."/>
        </authorList>
    </citation>
    <scope>NUCLEOTIDE SEQUENCE</scope>
    <source>
        <strain evidence="1">DSM 42138</strain>
    </source>
</reference>
<dbReference type="AlphaFoldDB" id="A0A9W4E880"/>
<dbReference type="EMBL" id="CAJSLV010000060">
    <property type="protein sequence ID" value="CAG6395309.1"/>
    <property type="molecule type" value="Genomic_DNA"/>
</dbReference>
<protein>
    <recommendedName>
        <fullName evidence="3">Integrase</fullName>
    </recommendedName>
</protein>
<name>A0A9W4E880_9ACTN</name>
<sequence length="117" mass="13248">MLLKLAYLSVSSVFAMLRLLPMSDRDKDVEILALRHQIAVLERQLGGQRIQFDPGDRVFLAALLHHLPNQALRRMRLLVRPDTVLRWHRGGCQVVCVRWGMTSYGRAPAGVTFGDLA</sequence>
<comment type="caution">
    <text evidence="1">The sequence shown here is derived from an EMBL/GenBank/DDBJ whole genome shotgun (WGS) entry which is preliminary data.</text>
</comment>
<gene>
    <name evidence="1" type="ORF">SCOCK_300118</name>
</gene>
<dbReference type="RefSeq" id="WP_251492323.1">
    <property type="nucleotide sequence ID" value="NZ_CAJSLV010000060.1"/>
</dbReference>